<name>A0A0L0FRN4_9EUKA</name>
<dbReference type="AlphaFoldDB" id="A0A0L0FRN4"/>
<dbReference type="PANTHER" id="PTHR12975:SF6">
    <property type="entry name" value="TRAFFICKING PROTEIN PARTICLE COMPLEX SUBUNIT 8"/>
    <property type="match status" value="1"/>
</dbReference>
<dbReference type="EMBL" id="KQ242455">
    <property type="protein sequence ID" value="KNC78623.1"/>
    <property type="molecule type" value="Genomic_DNA"/>
</dbReference>
<protein>
    <recommendedName>
        <fullName evidence="2">TPPC8 first Ig-like domain-containing protein</fullName>
    </recommendedName>
</protein>
<feature type="compositionally biased region" description="Polar residues" evidence="1">
    <location>
        <begin position="372"/>
        <end position="395"/>
    </location>
</feature>
<dbReference type="InterPro" id="IPR024420">
    <property type="entry name" value="TRAPP_III_complex_Trs85"/>
</dbReference>
<dbReference type="GeneID" id="25909457"/>
<evidence type="ECO:0000313" key="4">
    <source>
        <dbReference type="Proteomes" id="UP000054560"/>
    </source>
</evidence>
<evidence type="ECO:0000259" key="2">
    <source>
        <dbReference type="Pfam" id="PF24545"/>
    </source>
</evidence>
<keyword evidence="4" id="KW-1185">Reference proteome</keyword>
<dbReference type="STRING" id="667725.A0A0L0FRN4"/>
<dbReference type="Pfam" id="PF24545">
    <property type="entry name" value="Ig_TPPC8_1st"/>
    <property type="match status" value="1"/>
</dbReference>
<dbReference type="eggNOG" id="KOG1938">
    <property type="taxonomic scope" value="Eukaryota"/>
</dbReference>
<evidence type="ECO:0000313" key="3">
    <source>
        <dbReference type="EMBL" id="KNC78623.1"/>
    </source>
</evidence>
<dbReference type="SUPFAM" id="SSF48452">
    <property type="entry name" value="TPR-like"/>
    <property type="match status" value="1"/>
</dbReference>
<dbReference type="PANTHER" id="PTHR12975">
    <property type="entry name" value="TRANSPORT PROTEIN TRAPP"/>
    <property type="match status" value="1"/>
</dbReference>
<dbReference type="GO" id="GO:1990072">
    <property type="term" value="C:TRAPPIII protein complex"/>
    <property type="evidence" value="ECO:0007669"/>
    <property type="project" value="TreeGrafter"/>
</dbReference>
<feature type="compositionally biased region" description="Basic and acidic residues" evidence="1">
    <location>
        <begin position="200"/>
        <end position="212"/>
    </location>
</feature>
<proteinExistence type="predicted"/>
<dbReference type="InterPro" id="IPR011990">
    <property type="entry name" value="TPR-like_helical_dom_sf"/>
</dbReference>
<dbReference type="Proteomes" id="UP000054560">
    <property type="component" value="Unassembled WGS sequence"/>
</dbReference>
<dbReference type="OrthoDB" id="203724at2759"/>
<sequence>MSLYRYDTDTYFEIAVGSYRGKCNKALYADRALLLQLDHLMARGQYKEAVQVCVKSTGEDSDLRSGLLLEQAAHCFLNCTPAMYRKFAFHLILAGHRFGKSGHRSHALRCYFQALRVLQGKRWSLAEDHIHFTVGRQSFYVNDFPHALEAFSQLLREDKEGSPQEASYLREYLFTLNRYLLDERDSLAQQANPLPTGETPSHDQAHAGKTDLRPLLPVPTIKNERLFVILQRHAPLSTAAHSMPSTPVNGTLLGTTGDRGPMTSPSVATRTATGAVHATAVAEPLEDIRMWAAMEQTVSERYVTDSDKRRWDFPVFRPSVPVLTSHTDNTRHPIVAPYEDVCVEFAITNTLRVPLVLKDVRLSCVWTPIQDTTHPPSTGETNHQLSTGEIDQRPSTGEAEAEVEGEGYHTTPLANVHLECGETQTLLLVVTPLRMVCGWVWGLCIW</sequence>
<evidence type="ECO:0000256" key="1">
    <source>
        <dbReference type="SAM" id="MobiDB-lite"/>
    </source>
</evidence>
<feature type="region of interest" description="Disordered" evidence="1">
    <location>
        <begin position="372"/>
        <end position="406"/>
    </location>
</feature>
<dbReference type="RefSeq" id="XP_014152525.1">
    <property type="nucleotide sequence ID" value="XM_014297050.1"/>
</dbReference>
<dbReference type="InterPro" id="IPR058541">
    <property type="entry name" value="Ig_TPPC8_1st"/>
</dbReference>
<gene>
    <name evidence="3" type="ORF">SARC_08953</name>
</gene>
<reference evidence="3 4" key="1">
    <citation type="submission" date="2011-02" db="EMBL/GenBank/DDBJ databases">
        <title>The Genome Sequence of Sphaeroforma arctica JP610.</title>
        <authorList>
            <consortium name="The Broad Institute Genome Sequencing Platform"/>
            <person name="Russ C."/>
            <person name="Cuomo C."/>
            <person name="Young S.K."/>
            <person name="Zeng Q."/>
            <person name="Gargeya S."/>
            <person name="Alvarado L."/>
            <person name="Berlin A."/>
            <person name="Chapman S.B."/>
            <person name="Chen Z."/>
            <person name="Freedman E."/>
            <person name="Gellesch M."/>
            <person name="Goldberg J."/>
            <person name="Griggs A."/>
            <person name="Gujja S."/>
            <person name="Heilman E."/>
            <person name="Heiman D."/>
            <person name="Howarth C."/>
            <person name="Mehta T."/>
            <person name="Neiman D."/>
            <person name="Pearson M."/>
            <person name="Roberts A."/>
            <person name="Saif S."/>
            <person name="Shea T."/>
            <person name="Shenoy N."/>
            <person name="Sisk P."/>
            <person name="Stolte C."/>
            <person name="Sykes S."/>
            <person name="White J."/>
            <person name="Yandava C."/>
            <person name="Burger G."/>
            <person name="Gray M.W."/>
            <person name="Holland P.W.H."/>
            <person name="King N."/>
            <person name="Lang F.B.F."/>
            <person name="Roger A.J."/>
            <person name="Ruiz-Trillo I."/>
            <person name="Haas B."/>
            <person name="Nusbaum C."/>
            <person name="Birren B."/>
        </authorList>
    </citation>
    <scope>NUCLEOTIDE SEQUENCE [LARGE SCALE GENOMIC DNA]</scope>
    <source>
        <strain evidence="3 4">JP610</strain>
    </source>
</reference>
<feature type="domain" description="TPPC8 first Ig-like" evidence="2">
    <location>
        <begin position="289"/>
        <end position="444"/>
    </location>
</feature>
<accession>A0A0L0FRN4</accession>
<organism evidence="3 4">
    <name type="scientific">Sphaeroforma arctica JP610</name>
    <dbReference type="NCBI Taxonomy" id="667725"/>
    <lineage>
        <taxon>Eukaryota</taxon>
        <taxon>Ichthyosporea</taxon>
        <taxon>Ichthyophonida</taxon>
        <taxon>Sphaeroforma</taxon>
    </lineage>
</organism>
<feature type="region of interest" description="Disordered" evidence="1">
    <location>
        <begin position="190"/>
        <end position="213"/>
    </location>
</feature>